<name>A0A061EHG9_THECC</name>
<dbReference type="Proteomes" id="UP000026915">
    <property type="component" value="Chromosome 2"/>
</dbReference>
<accession>A0A061EHG9</accession>
<protein>
    <submittedName>
        <fullName evidence="1">Uncharacterized protein</fullName>
    </submittedName>
</protein>
<dbReference type="Gramene" id="EOY01719">
    <property type="protein sequence ID" value="EOY01719"/>
    <property type="gene ID" value="TCM_011556"/>
</dbReference>
<evidence type="ECO:0000313" key="2">
    <source>
        <dbReference type="Proteomes" id="UP000026915"/>
    </source>
</evidence>
<sequence length="96" mass="10727">MTMPKMTTPIVENFQNTTDISKLLLSPGNKINPSFVISKTLTRRALLLHCFTLTVKRNGFTNGDLDPNPDSIPAKPNQIHFHIPFPLSGTPTRRVD</sequence>
<gene>
    <name evidence="1" type="ORF">TCM_011556</name>
</gene>
<dbReference type="InParanoid" id="A0A061EHG9"/>
<dbReference type="EMBL" id="CM001880">
    <property type="protein sequence ID" value="EOY01719.1"/>
    <property type="molecule type" value="Genomic_DNA"/>
</dbReference>
<dbReference type="AlphaFoldDB" id="A0A061EHG9"/>
<dbReference type="HOGENOM" id="CLU_2363857_0_0_1"/>
<organism evidence="1 2">
    <name type="scientific">Theobroma cacao</name>
    <name type="common">Cacao</name>
    <name type="synonym">Cocoa</name>
    <dbReference type="NCBI Taxonomy" id="3641"/>
    <lineage>
        <taxon>Eukaryota</taxon>
        <taxon>Viridiplantae</taxon>
        <taxon>Streptophyta</taxon>
        <taxon>Embryophyta</taxon>
        <taxon>Tracheophyta</taxon>
        <taxon>Spermatophyta</taxon>
        <taxon>Magnoliopsida</taxon>
        <taxon>eudicotyledons</taxon>
        <taxon>Gunneridae</taxon>
        <taxon>Pentapetalae</taxon>
        <taxon>rosids</taxon>
        <taxon>malvids</taxon>
        <taxon>Malvales</taxon>
        <taxon>Malvaceae</taxon>
        <taxon>Byttnerioideae</taxon>
        <taxon>Theobroma</taxon>
    </lineage>
</organism>
<reference evidence="1 2" key="1">
    <citation type="journal article" date="2013" name="Genome Biol.">
        <title>The genome sequence of the most widely cultivated cacao type and its use to identify candidate genes regulating pod color.</title>
        <authorList>
            <person name="Motamayor J.C."/>
            <person name="Mockaitis K."/>
            <person name="Schmutz J."/>
            <person name="Haiminen N."/>
            <person name="Iii D.L."/>
            <person name="Cornejo O."/>
            <person name="Findley S.D."/>
            <person name="Zheng P."/>
            <person name="Utro F."/>
            <person name="Royaert S."/>
            <person name="Saski C."/>
            <person name="Jenkins J."/>
            <person name="Podicheti R."/>
            <person name="Zhao M."/>
            <person name="Scheffler B.E."/>
            <person name="Stack J.C."/>
            <person name="Feltus F.A."/>
            <person name="Mustiga G.M."/>
            <person name="Amores F."/>
            <person name="Phillips W."/>
            <person name="Marelli J.P."/>
            <person name="May G.D."/>
            <person name="Shapiro H."/>
            <person name="Ma J."/>
            <person name="Bustamante C.D."/>
            <person name="Schnell R.J."/>
            <person name="Main D."/>
            <person name="Gilbert D."/>
            <person name="Parida L."/>
            <person name="Kuhn D.N."/>
        </authorList>
    </citation>
    <scope>NUCLEOTIDE SEQUENCE [LARGE SCALE GENOMIC DNA]</scope>
    <source>
        <strain evidence="2">cv. Matina 1-6</strain>
    </source>
</reference>
<proteinExistence type="predicted"/>
<evidence type="ECO:0000313" key="1">
    <source>
        <dbReference type="EMBL" id="EOY01719.1"/>
    </source>
</evidence>
<keyword evidence="2" id="KW-1185">Reference proteome</keyword>